<organism evidence="1 2">
    <name type="scientific">Acetobacter sacchari</name>
    <dbReference type="NCBI Taxonomy" id="2661687"/>
    <lineage>
        <taxon>Bacteria</taxon>
        <taxon>Pseudomonadati</taxon>
        <taxon>Pseudomonadota</taxon>
        <taxon>Alphaproteobacteria</taxon>
        <taxon>Acetobacterales</taxon>
        <taxon>Acetobacteraceae</taxon>
        <taxon>Acetobacter</taxon>
    </lineage>
</organism>
<gene>
    <name evidence="1" type="ORF">J2D73_17385</name>
</gene>
<keyword evidence="2" id="KW-1185">Reference proteome</keyword>
<protein>
    <submittedName>
        <fullName evidence="1">Uncharacterized protein</fullName>
    </submittedName>
</protein>
<dbReference type="RefSeq" id="WP_207883408.1">
    <property type="nucleotide sequence ID" value="NZ_JAFVMF010000025.1"/>
</dbReference>
<proteinExistence type="predicted"/>
<comment type="caution">
    <text evidence="1">The sequence shown here is derived from an EMBL/GenBank/DDBJ whole genome shotgun (WGS) entry which is preliminary data.</text>
</comment>
<sequence length="54" mass="6121">MSKNRAQLEYDIAGDFMKLGMPHAQALLKARELVNKVRDWVIATLDVRGEKGHV</sequence>
<accession>A0ABS3M0C4</accession>
<evidence type="ECO:0000313" key="2">
    <source>
        <dbReference type="Proteomes" id="UP000664771"/>
    </source>
</evidence>
<name>A0ABS3M0C4_9PROT</name>
<reference evidence="1 2" key="1">
    <citation type="submission" date="2021-03" db="EMBL/GenBank/DDBJ databases">
        <title>The complete genome sequence of Acetobacter sacchari TBRC 11175.</title>
        <authorList>
            <person name="Charoenyingcharoen P."/>
            <person name="Yukphan P."/>
        </authorList>
    </citation>
    <scope>NUCLEOTIDE SEQUENCE [LARGE SCALE GENOMIC DNA]</scope>
    <source>
        <strain evidence="1 2">TBRC 11175</strain>
    </source>
</reference>
<dbReference type="EMBL" id="JAFVMF010000025">
    <property type="protein sequence ID" value="MBO1361561.1"/>
    <property type="molecule type" value="Genomic_DNA"/>
</dbReference>
<dbReference type="Proteomes" id="UP000664771">
    <property type="component" value="Unassembled WGS sequence"/>
</dbReference>
<evidence type="ECO:0000313" key="1">
    <source>
        <dbReference type="EMBL" id="MBO1361561.1"/>
    </source>
</evidence>